<keyword evidence="2" id="KW-1133">Transmembrane helix</keyword>
<accession>A0A229NYL8</accession>
<sequence>MDAEHSGKLLDRDETGKASRLEPGKRGGNRAVNGAAVIKYVILCVVYIIIFMGALLMVELIEGRKITTTEYMGLTNMGGGYVILAFFFTVILYVLAVLPLTLVVNRWLRHPLLQGVLFTGLAIWAGQFQYRSYEFFIEGYGVQPWTSWWVFGTAGILYTAANVWLTRLADRQRDV</sequence>
<feature type="transmembrane region" description="Helical" evidence="2">
    <location>
        <begin position="148"/>
        <end position="165"/>
    </location>
</feature>
<organism evidence="3 4">
    <name type="scientific">Paenibacillus herberti</name>
    <dbReference type="NCBI Taxonomy" id="1619309"/>
    <lineage>
        <taxon>Bacteria</taxon>
        <taxon>Bacillati</taxon>
        <taxon>Bacillota</taxon>
        <taxon>Bacilli</taxon>
        <taxon>Bacillales</taxon>
        <taxon>Paenibacillaceae</taxon>
        <taxon>Paenibacillus</taxon>
    </lineage>
</organism>
<comment type="caution">
    <text evidence="3">The sequence shown here is derived from an EMBL/GenBank/DDBJ whole genome shotgun (WGS) entry which is preliminary data.</text>
</comment>
<evidence type="ECO:0000256" key="1">
    <source>
        <dbReference type="SAM" id="MobiDB-lite"/>
    </source>
</evidence>
<reference evidence="3 4" key="1">
    <citation type="submission" date="2017-07" db="EMBL/GenBank/DDBJ databases">
        <title>Paenibacillus herberti R33 genome sequencing and assembly.</title>
        <authorList>
            <person name="Su W."/>
        </authorList>
    </citation>
    <scope>NUCLEOTIDE SEQUENCE [LARGE SCALE GENOMIC DNA]</scope>
    <source>
        <strain evidence="3 4">R33</strain>
    </source>
</reference>
<name>A0A229NYL8_9BACL</name>
<evidence type="ECO:0000313" key="4">
    <source>
        <dbReference type="Proteomes" id="UP000215145"/>
    </source>
</evidence>
<dbReference type="EMBL" id="NMUQ01000002">
    <property type="protein sequence ID" value="OXM14861.1"/>
    <property type="molecule type" value="Genomic_DNA"/>
</dbReference>
<keyword evidence="4" id="KW-1185">Reference proteome</keyword>
<gene>
    <name evidence="3" type="ORF">CGZ75_18520</name>
</gene>
<dbReference type="AlphaFoldDB" id="A0A229NYL8"/>
<evidence type="ECO:0000313" key="3">
    <source>
        <dbReference type="EMBL" id="OXM14861.1"/>
    </source>
</evidence>
<evidence type="ECO:0000256" key="2">
    <source>
        <dbReference type="SAM" id="Phobius"/>
    </source>
</evidence>
<feature type="transmembrane region" description="Helical" evidence="2">
    <location>
        <begin position="81"/>
        <end position="104"/>
    </location>
</feature>
<feature type="transmembrane region" description="Helical" evidence="2">
    <location>
        <begin position="40"/>
        <end position="61"/>
    </location>
</feature>
<proteinExistence type="predicted"/>
<keyword evidence="2" id="KW-0472">Membrane</keyword>
<keyword evidence="2" id="KW-0812">Transmembrane</keyword>
<dbReference type="Proteomes" id="UP000215145">
    <property type="component" value="Unassembled WGS sequence"/>
</dbReference>
<feature type="transmembrane region" description="Helical" evidence="2">
    <location>
        <begin position="111"/>
        <end position="128"/>
    </location>
</feature>
<feature type="region of interest" description="Disordered" evidence="1">
    <location>
        <begin position="1"/>
        <end position="23"/>
    </location>
</feature>
<protein>
    <submittedName>
        <fullName evidence="3">Uncharacterized protein</fullName>
    </submittedName>
</protein>